<feature type="region of interest" description="Disordered" evidence="1">
    <location>
        <begin position="186"/>
        <end position="232"/>
    </location>
</feature>
<dbReference type="AlphaFoldDB" id="A0A494UPK6"/>
<feature type="compositionally biased region" description="Low complexity" evidence="1">
    <location>
        <begin position="357"/>
        <end position="387"/>
    </location>
</feature>
<feature type="compositionally biased region" description="Polar residues" evidence="1">
    <location>
        <begin position="219"/>
        <end position="232"/>
    </location>
</feature>
<feature type="region of interest" description="Disordered" evidence="1">
    <location>
        <begin position="66"/>
        <end position="126"/>
    </location>
</feature>
<feature type="compositionally biased region" description="Low complexity" evidence="1">
    <location>
        <begin position="395"/>
        <end position="408"/>
    </location>
</feature>
<feature type="compositionally biased region" description="Polar residues" evidence="1">
    <location>
        <begin position="418"/>
        <end position="430"/>
    </location>
</feature>
<evidence type="ECO:0000313" key="3">
    <source>
        <dbReference type="Proteomes" id="UP000282170"/>
    </source>
</evidence>
<dbReference type="RefSeq" id="WP_121546871.1">
    <property type="nucleotide sequence ID" value="NZ_CP023407.1"/>
</dbReference>
<accession>A0A494UPK6</accession>
<name>A0A494UPK6_9ACTN</name>
<feature type="compositionally biased region" description="Pro residues" evidence="1">
    <location>
        <begin position="440"/>
        <end position="452"/>
    </location>
</feature>
<dbReference type="GeneID" id="93884895"/>
<feature type="compositionally biased region" description="Basic and acidic residues" evidence="1">
    <location>
        <begin position="195"/>
        <end position="206"/>
    </location>
</feature>
<evidence type="ECO:0000313" key="2">
    <source>
        <dbReference type="EMBL" id="AYL37292.1"/>
    </source>
</evidence>
<feature type="region of interest" description="Disordered" evidence="1">
    <location>
        <begin position="308"/>
        <end position="459"/>
    </location>
</feature>
<feature type="region of interest" description="Disordered" evidence="1">
    <location>
        <begin position="260"/>
        <end position="290"/>
    </location>
</feature>
<feature type="compositionally biased region" description="Basic and acidic residues" evidence="1">
    <location>
        <begin position="260"/>
        <end position="280"/>
    </location>
</feature>
<feature type="compositionally biased region" description="Polar residues" evidence="1">
    <location>
        <begin position="336"/>
        <end position="346"/>
    </location>
</feature>
<gene>
    <name evidence="2" type="ORF">CNQ36_18875</name>
</gene>
<feature type="compositionally biased region" description="Low complexity" evidence="1">
    <location>
        <begin position="96"/>
        <end position="108"/>
    </location>
</feature>
<protein>
    <submittedName>
        <fullName evidence="2">Uncharacterized protein</fullName>
    </submittedName>
</protein>
<proteinExistence type="predicted"/>
<evidence type="ECO:0000256" key="1">
    <source>
        <dbReference type="SAM" id="MobiDB-lite"/>
    </source>
</evidence>
<dbReference type="Proteomes" id="UP000282170">
    <property type="component" value="Chromosome"/>
</dbReference>
<feature type="compositionally biased region" description="Low complexity" evidence="1">
    <location>
        <begin position="79"/>
        <end position="88"/>
    </location>
</feature>
<organism evidence="2 3">
    <name type="scientific">Streptomyces fungicidicus</name>
    <dbReference type="NCBI Taxonomy" id="68203"/>
    <lineage>
        <taxon>Bacteria</taxon>
        <taxon>Bacillati</taxon>
        <taxon>Actinomycetota</taxon>
        <taxon>Actinomycetes</taxon>
        <taxon>Kitasatosporales</taxon>
        <taxon>Streptomycetaceae</taxon>
        <taxon>Streptomyces</taxon>
    </lineage>
</organism>
<feature type="compositionally biased region" description="Low complexity" evidence="1">
    <location>
        <begin position="207"/>
        <end position="218"/>
    </location>
</feature>
<dbReference type="EMBL" id="CP023407">
    <property type="protein sequence ID" value="AYL37292.1"/>
    <property type="molecule type" value="Genomic_DNA"/>
</dbReference>
<keyword evidence="3" id="KW-1185">Reference proteome</keyword>
<dbReference type="KEGG" id="sfug:CNQ36_18875"/>
<sequence>MADDNAASPNRNRLVKERPEVGLARDLIKAEYRLRNERRDTGRNAGDTAGLWTRLSAELRRLFDRLAGRGSGPPGQDYAAAPAVDAGGPWPPAPAQTPAQTFAQTPAQMSAREAPRAASGPPAHPELARLGQRIGRLSTLQHEAFEDAVLHLVRTDERWKKAFEQSPGSMPTVARYAANAQMREALRETSPPAAPRERAAARDDASRTAPVPRTPTATDSSTRTESNASTLTADEALNAARDRIMAADAEHFAALRARWERPASREQPDAQAAEVRERSSFELPRAGEMTDGQAIEAARRMQWEQRGIGATASPSPTDDLGGEAFRTATEVHREQLGNNPTVTPRATDTFDGHAFLAAERAAQSERASYAAGSVDGTPTSTRSSTPTSPGPPVSPLLSPAAPLPSLLSGDGHAAVRSSLDTLGPSRTPTTPGGADSPTRPRSPAPVHTPTPTPQKRGRT</sequence>
<reference evidence="2 3" key="1">
    <citation type="submission" date="2017-09" db="EMBL/GenBank/DDBJ databases">
        <authorList>
            <person name="Zhang H."/>
            <person name="Hu S."/>
            <person name="Xu J."/>
            <person name="He Z."/>
        </authorList>
    </citation>
    <scope>NUCLEOTIDE SEQUENCE [LARGE SCALE GENOMIC DNA]</scope>
    <source>
        <strain evidence="2 3">TXX3120</strain>
    </source>
</reference>